<dbReference type="AlphaFoldDB" id="A0A0T5VTN0"/>
<accession>A0A0T5VTN0</accession>
<name>A0A0T5VTN0_9SPHI</name>
<dbReference type="SUPFAM" id="SSF50956">
    <property type="entry name" value="Thermostable phytase (3-phytase)"/>
    <property type="match status" value="1"/>
</dbReference>
<feature type="signal peptide" evidence="1">
    <location>
        <begin position="1"/>
        <end position="34"/>
    </location>
</feature>
<evidence type="ECO:0000313" key="2">
    <source>
        <dbReference type="EMBL" id="KRT17242.1"/>
    </source>
</evidence>
<gene>
    <name evidence="2" type="ORF">ASU31_06125</name>
</gene>
<organism evidence="2 3">
    <name type="scientific">Pedobacter ginsenosidimutans</name>
    <dbReference type="NCBI Taxonomy" id="687842"/>
    <lineage>
        <taxon>Bacteria</taxon>
        <taxon>Pseudomonadati</taxon>
        <taxon>Bacteroidota</taxon>
        <taxon>Sphingobacteriia</taxon>
        <taxon>Sphingobacteriales</taxon>
        <taxon>Sphingobacteriaceae</taxon>
        <taxon>Pedobacter</taxon>
    </lineage>
</organism>
<sequence length="299" mass="32391">MIKVKTKNKNLMLIYLKRNLLAIVCIAMVFTACKKNSSDEPTTPPNNNKGIQLATDAKFGSVLTDKDGKTLYFFANDAAGISTCTGGCEIAWPLYYSADASTDLKLNKAEVGEITRTDGRKQSTYRGYPLYYFASDTKAGDIKGDGSGGIWFVAKPDYSLMLANAQLFGNNTNYTSTYAVGTGNTIYLTDNKGRTLYAFAPDKNGVNTYTKGATQEGIWPVYESEVLNVPSAIAKADVGVITVATINKKQLTYKGWPLYYWVSDVKRGDNNGITIKPANAAVGSVWPVLQLNATVAPAP</sequence>
<evidence type="ECO:0000313" key="3">
    <source>
        <dbReference type="Proteomes" id="UP000051950"/>
    </source>
</evidence>
<evidence type="ECO:0008006" key="4">
    <source>
        <dbReference type="Google" id="ProtNLM"/>
    </source>
</evidence>
<dbReference type="PANTHER" id="PTHR39335:SF1">
    <property type="entry name" value="BLL4220 PROTEIN"/>
    <property type="match status" value="1"/>
</dbReference>
<keyword evidence="1" id="KW-0732">Signal</keyword>
<feature type="chain" id="PRO_5006665670" description="Lipoprotein" evidence="1">
    <location>
        <begin position="35"/>
        <end position="299"/>
    </location>
</feature>
<keyword evidence="3" id="KW-1185">Reference proteome</keyword>
<proteinExistence type="predicted"/>
<protein>
    <recommendedName>
        <fullName evidence="4">Lipoprotein</fullName>
    </recommendedName>
</protein>
<dbReference type="InterPro" id="IPR005297">
    <property type="entry name" value="Lipoprotein_repeat"/>
</dbReference>
<reference evidence="2 3" key="1">
    <citation type="submission" date="2015-11" db="EMBL/GenBank/DDBJ databases">
        <title>Sequence of Pedobacter ginsenosidimutans.</title>
        <authorList>
            <person name="Carson E."/>
            <person name="Keyser V."/>
            <person name="Newman J."/>
            <person name="Miller J."/>
        </authorList>
    </citation>
    <scope>NUCLEOTIDE SEQUENCE [LARGE SCALE GENOMIC DNA]</scope>
    <source>
        <strain evidence="2 3">KACC 14530</strain>
    </source>
</reference>
<dbReference type="Pfam" id="PF03640">
    <property type="entry name" value="Lipoprotein_15"/>
    <property type="match status" value="3"/>
</dbReference>
<dbReference type="GO" id="GO:0043448">
    <property type="term" value="P:alkane catabolic process"/>
    <property type="evidence" value="ECO:0007669"/>
    <property type="project" value="TreeGrafter"/>
</dbReference>
<dbReference type="Proteomes" id="UP000051950">
    <property type="component" value="Unassembled WGS sequence"/>
</dbReference>
<dbReference type="PROSITE" id="PS51257">
    <property type="entry name" value="PROKAR_LIPOPROTEIN"/>
    <property type="match status" value="1"/>
</dbReference>
<dbReference type="PANTHER" id="PTHR39335">
    <property type="entry name" value="BLL4220 PROTEIN"/>
    <property type="match status" value="1"/>
</dbReference>
<dbReference type="EMBL" id="LMZQ01000003">
    <property type="protein sequence ID" value="KRT17242.1"/>
    <property type="molecule type" value="Genomic_DNA"/>
</dbReference>
<comment type="caution">
    <text evidence="2">The sequence shown here is derived from an EMBL/GenBank/DDBJ whole genome shotgun (WGS) entry which is preliminary data.</text>
</comment>
<evidence type="ECO:0000256" key="1">
    <source>
        <dbReference type="SAM" id="SignalP"/>
    </source>
</evidence>